<evidence type="ECO:0000313" key="2">
    <source>
        <dbReference type="Proteomes" id="UP001149860"/>
    </source>
</evidence>
<gene>
    <name evidence="1" type="ORF">O0236_007525</name>
</gene>
<evidence type="ECO:0000313" key="1">
    <source>
        <dbReference type="EMBL" id="XFD39280.1"/>
    </source>
</evidence>
<keyword evidence="2" id="KW-1185">Reference proteome</keyword>
<protein>
    <submittedName>
        <fullName evidence="1">ImmA/IrrE family metallo-endopeptidase</fullName>
    </submittedName>
</protein>
<dbReference type="Proteomes" id="UP001149860">
    <property type="component" value="Chromosome"/>
</dbReference>
<name>A0ACD5DDC8_9LACO</name>
<proteinExistence type="predicted"/>
<sequence length="131" mass="15056">MDSIETVMSQYPELSFEFEPMPYGMGGLDQGDKVTINSNLSKEEQVQWIYEEIGHSKTSTGDISDYKLSSNMVQEYRARTWGMTHHVPLGRLKELATERVDDDYEIADELGVRVDYLHDVGTMYGFKFKSI</sequence>
<accession>A0ACD5DDC8</accession>
<organism evidence="1 2">
    <name type="scientific">Lentilactobacillus terminaliae</name>
    <dbReference type="NCBI Taxonomy" id="3003483"/>
    <lineage>
        <taxon>Bacteria</taxon>
        <taxon>Bacillati</taxon>
        <taxon>Bacillota</taxon>
        <taxon>Bacilli</taxon>
        <taxon>Lactobacillales</taxon>
        <taxon>Lactobacillaceae</taxon>
        <taxon>Lentilactobacillus</taxon>
    </lineage>
</organism>
<reference evidence="1" key="1">
    <citation type="submission" date="2024-08" db="EMBL/GenBank/DDBJ databases">
        <title>Lentilactobacillus sp. nov., isolated from tree bark.</title>
        <authorList>
            <person name="Phuengjayaem S."/>
            <person name="Tanasupawat S."/>
        </authorList>
    </citation>
    <scope>NUCLEOTIDE SEQUENCE</scope>
    <source>
        <strain evidence="1">SPB1-3</strain>
    </source>
</reference>
<dbReference type="EMBL" id="CP168151">
    <property type="protein sequence ID" value="XFD39280.1"/>
    <property type="molecule type" value="Genomic_DNA"/>
</dbReference>